<comment type="caution">
    <text evidence="1">The sequence shown here is derived from an EMBL/GenBank/DDBJ whole genome shotgun (WGS) entry which is preliminary data.</text>
</comment>
<accession>A0AAD8PBQ8</accession>
<dbReference type="EMBL" id="JAUHHV010000001">
    <property type="protein sequence ID" value="KAK1439922.1"/>
    <property type="molecule type" value="Genomic_DNA"/>
</dbReference>
<gene>
    <name evidence="1" type="ORF">QVD17_05747</name>
</gene>
<dbReference type="AlphaFoldDB" id="A0AAD8PBQ8"/>
<keyword evidence="2" id="KW-1185">Reference proteome</keyword>
<proteinExistence type="predicted"/>
<protein>
    <submittedName>
        <fullName evidence="1">Uncharacterized protein</fullName>
    </submittedName>
</protein>
<organism evidence="1 2">
    <name type="scientific">Tagetes erecta</name>
    <name type="common">African marigold</name>
    <dbReference type="NCBI Taxonomy" id="13708"/>
    <lineage>
        <taxon>Eukaryota</taxon>
        <taxon>Viridiplantae</taxon>
        <taxon>Streptophyta</taxon>
        <taxon>Embryophyta</taxon>
        <taxon>Tracheophyta</taxon>
        <taxon>Spermatophyta</taxon>
        <taxon>Magnoliopsida</taxon>
        <taxon>eudicotyledons</taxon>
        <taxon>Gunneridae</taxon>
        <taxon>Pentapetalae</taxon>
        <taxon>asterids</taxon>
        <taxon>campanulids</taxon>
        <taxon>Asterales</taxon>
        <taxon>Asteraceae</taxon>
        <taxon>Asteroideae</taxon>
        <taxon>Heliantheae alliance</taxon>
        <taxon>Tageteae</taxon>
        <taxon>Tagetes</taxon>
    </lineage>
</organism>
<reference evidence="1" key="1">
    <citation type="journal article" date="2023" name="bioRxiv">
        <title>Improved chromosome-level genome assembly for marigold (Tagetes erecta).</title>
        <authorList>
            <person name="Jiang F."/>
            <person name="Yuan L."/>
            <person name="Wang S."/>
            <person name="Wang H."/>
            <person name="Xu D."/>
            <person name="Wang A."/>
            <person name="Fan W."/>
        </authorList>
    </citation>
    <scope>NUCLEOTIDE SEQUENCE</scope>
    <source>
        <strain evidence="1">WSJ</strain>
        <tissue evidence="1">Leaf</tissue>
    </source>
</reference>
<name>A0AAD8PBQ8_TARER</name>
<evidence type="ECO:0000313" key="1">
    <source>
        <dbReference type="EMBL" id="KAK1439922.1"/>
    </source>
</evidence>
<sequence>MGNRRTIEIPTFEENSCNYRERNEAIFNNKKPSTEKETSSLTINKYIIIKYTHTKKIAINIQIYHHHYYQNT</sequence>
<dbReference type="Proteomes" id="UP001229421">
    <property type="component" value="Unassembled WGS sequence"/>
</dbReference>
<evidence type="ECO:0000313" key="2">
    <source>
        <dbReference type="Proteomes" id="UP001229421"/>
    </source>
</evidence>